<dbReference type="EMBL" id="CP116614">
    <property type="protein sequence ID" value="WCG03738.1"/>
    <property type="molecule type" value="Genomic_DNA"/>
</dbReference>
<dbReference type="RefSeq" id="WP_053444345.1">
    <property type="nucleotide sequence ID" value="NZ_CP116614.1"/>
</dbReference>
<dbReference type="AlphaFoldDB" id="A0AAE9XBQ7"/>
<organism evidence="1 2">
    <name type="scientific">Porphyromonas gingivalis</name>
    <name type="common">Bacteroides gingivalis</name>
    <dbReference type="NCBI Taxonomy" id="837"/>
    <lineage>
        <taxon>Bacteria</taxon>
        <taxon>Pseudomonadati</taxon>
        <taxon>Bacteroidota</taxon>
        <taxon>Bacteroidia</taxon>
        <taxon>Bacteroidales</taxon>
        <taxon>Porphyromonadaceae</taxon>
        <taxon>Porphyromonas</taxon>
    </lineage>
</organism>
<protein>
    <recommendedName>
        <fullName evidence="3">CRISPR-associated protein Cas2</fullName>
    </recommendedName>
</protein>
<sequence length="88" mass="10441">MAVYCISYDLKSDNYESLIEAIRAYGCWWHQSKSTWFIESSQETKEILENLNSHLDSGDKIIVIQVCKNWWAAGHTDEEYQWMKGRNF</sequence>
<dbReference type="Proteomes" id="UP001179501">
    <property type="component" value="Chromosome"/>
</dbReference>
<accession>A0AAE9XBQ7</accession>
<proteinExistence type="predicted"/>
<evidence type="ECO:0000313" key="2">
    <source>
        <dbReference type="Proteomes" id="UP001179501"/>
    </source>
</evidence>
<name>A0AAE9XBQ7_PORGN</name>
<gene>
    <name evidence="1" type="ORF">NY151_03100</name>
</gene>
<evidence type="ECO:0000313" key="1">
    <source>
        <dbReference type="EMBL" id="WCG03738.1"/>
    </source>
</evidence>
<reference evidence="1" key="1">
    <citation type="submission" date="2023-01" db="EMBL/GenBank/DDBJ databases">
        <title>Phages are important unrecognized players in the ecology of the oral pathogen Porphyromonas gingivalis.</title>
        <authorList>
            <person name="Matrishin C.B."/>
            <person name="Kauffman K.M."/>
        </authorList>
    </citation>
    <scope>NUCLEOTIDE SEQUENCE</scope>
    <source>
        <strain evidence="1">ATCC 49417</strain>
    </source>
</reference>
<evidence type="ECO:0008006" key="3">
    <source>
        <dbReference type="Google" id="ProtNLM"/>
    </source>
</evidence>